<evidence type="ECO:0000313" key="6">
    <source>
        <dbReference type="Proteomes" id="UP000199656"/>
    </source>
</evidence>
<dbReference type="SUPFAM" id="SSF111384">
    <property type="entry name" value="OmpH-like"/>
    <property type="match status" value="1"/>
</dbReference>
<evidence type="ECO:0000256" key="2">
    <source>
        <dbReference type="ARBA" id="ARBA00022729"/>
    </source>
</evidence>
<feature type="coiled-coil region" evidence="3">
    <location>
        <begin position="54"/>
        <end position="110"/>
    </location>
</feature>
<protein>
    <submittedName>
        <fullName evidence="5">Outer membrane protein</fullName>
    </submittedName>
</protein>
<organism evidence="5 6">
    <name type="scientific">Chitinophaga terrae</name>
    <name type="common">ex Kim and Jung 2007</name>
    <dbReference type="NCBI Taxonomy" id="408074"/>
    <lineage>
        <taxon>Bacteria</taxon>
        <taxon>Pseudomonadati</taxon>
        <taxon>Bacteroidota</taxon>
        <taxon>Chitinophagia</taxon>
        <taxon>Chitinophagales</taxon>
        <taxon>Chitinophagaceae</taxon>
        <taxon>Chitinophaga</taxon>
    </lineage>
</organism>
<dbReference type="AlphaFoldDB" id="A0A1H4BXZ6"/>
<evidence type="ECO:0000313" key="5">
    <source>
        <dbReference type="EMBL" id="SEA52959.1"/>
    </source>
</evidence>
<dbReference type="GO" id="GO:0050821">
    <property type="term" value="P:protein stabilization"/>
    <property type="evidence" value="ECO:0007669"/>
    <property type="project" value="TreeGrafter"/>
</dbReference>
<feature type="signal peptide" evidence="4">
    <location>
        <begin position="1"/>
        <end position="20"/>
    </location>
</feature>
<proteinExistence type="inferred from homology"/>
<feature type="chain" id="PRO_5011439273" evidence="4">
    <location>
        <begin position="21"/>
        <end position="167"/>
    </location>
</feature>
<dbReference type="RefSeq" id="WP_089761729.1">
    <property type="nucleotide sequence ID" value="NZ_BKAT01000034.1"/>
</dbReference>
<evidence type="ECO:0000256" key="4">
    <source>
        <dbReference type="SAM" id="SignalP"/>
    </source>
</evidence>
<dbReference type="PANTHER" id="PTHR35089:SF1">
    <property type="entry name" value="CHAPERONE PROTEIN SKP"/>
    <property type="match status" value="1"/>
</dbReference>
<dbReference type="SMART" id="SM00935">
    <property type="entry name" value="OmpH"/>
    <property type="match status" value="1"/>
</dbReference>
<keyword evidence="2 4" id="KW-0732">Signal</keyword>
<dbReference type="InterPro" id="IPR024930">
    <property type="entry name" value="Skp_dom_sf"/>
</dbReference>
<name>A0A1H4BXZ6_9BACT</name>
<dbReference type="STRING" id="408074.SAMN05660909_02313"/>
<evidence type="ECO:0000256" key="1">
    <source>
        <dbReference type="ARBA" id="ARBA00009091"/>
    </source>
</evidence>
<dbReference type="GO" id="GO:0005829">
    <property type="term" value="C:cytosol"/>
    <property type="evidence" value="ECO:0007669"/>
    <property type="project" value="TreeGrafter"/>
</dbReference>
<dbReference type="Pfam" id="PF03938">
    <property type="entry name" value="OmpH"/>
    <property type="match status" value="1"/>
</dbReference>
<dbReference type="Gene3D" id="3.30.910.20">
    <property type="entry name" value="Skp domain"/>
    <property type="match status" value="1"/>
</dbReference>
<accession>A0A1H4BXZ6</accession>
<dbReference type="Proteomes" id="UP000199656">
    <property type="component" value="Unassembled WGS sequence"/>
</dbReference>
<reference evidence="6" key="1">
    <citation type="submission" date="2016-10" db="EMBL/GenBank/DDBJ databases">
        <authorList>
            <person name="Varghese N."/>
            <person name="Submissions S."/>
        </authorList>
    </citation>
    <scope>NUCLEOTIDE SEQUENCE [LARGE SCALE GENOMIC DNA]</scope>
    <source>
        <strain evidence="6">DSM 23920</strain>
    </source>
</reference>
<dbReference type="GO" id="GO:0051082">
    <property type="term" value="F:unfolded protein binding"/>
    <property type="evidence" value="ECO:0007669"/>
    <property type="project" value="InterPro"/>
</dbReference>
<dbReference type="PANTHER" id="PTHR35089">
    <property type="entry name" value="CHAPERONE PROTEIN SKP"/>
    <property type="match status" value="1"/>
</dbReference>
<keyword evidence="3" id="KW-0175">Coiled coil</keyword>
<evidence type="ECO:0000256" key="3">
    <source>
        <dbReference type="SAM" id="Coils"/>
    </source>
</evidence>
<dbReference type="OrthoDB" id="1524711at2"/>
<keyword evidence="6" id="KW-1185">Reference proteome</keyword>
<gene>
    <name evidence="5" type="ORF">SAMN05660909_02313</name>
</gene>
<sequence>MKYYYLSGLLSVLSFTAVKAQSKTGYVNFQELILMMPETKVANDSLSVLETRLNSDLQDLVKEYTRKVKELDSLGSKLSPVMIETRTSEIRNAEANIQRYKETAAQTLNDKEHALLAPIMDKAKKALKAVANEKGYTLVIDNSKDAVLVSAETDDLMPAVKVKLGLK</sequence>
<dbReference type="EMBL" id="FNRL01000009">
    <property type="protein sequence ID" value="SEA52959.1"/>
    <property type="molecule type" value="Genomic_DNA"/>
</dbReference>
<comment type="similarity">
    <text evidence="1">Belongs to the Skp family.</text>
</comment>
<dbReference type="InterPro" id="IPR005632">
    <property type="entry name" value="Chaperone_Skp"/>
</dbReference>